<feature type="region of interest" description="Disordered" evidence="1">
    <location>
        <begin position="305"/>
        <end position="330"/>
    </location>
</feature>
<gene>
    <name evidence="2" type="ORF">Dasosvirus2_27</name>
</gene>
<reference evidence="2" key="1">
    <citation type="submission" date="2018-10" db="EMBL/GenBank/DDBJ databases">
        <title>Hidden diversity of soil giant viruses.</title>
        <authorList>
            <person name="Schulz F."/>
            <person name="Alteio L."/>
            <person name="Goudeau D."/>
            <person name="Ryan E.M."/>
            <person name="Malmstrom R.R."/>
            <person name="Blanchard J."/>
            <person name="Woyke T."/>
        </authorList>
    </citation>
    <scope>NUCLEOTIDE SEQUENCE</scope>
    <source>
        <strain evidence="2">DSV1</strain>
    </source>
</reference>
<name>A0A3G4ZTV9_9VIRU</name>
<sequence length="453" mass="52861">MENLKEILSKDPCYEQHIVAIKDMYEDHLYAILVPAIYEGFLSIYKNAYNTEQKFIEVTKKNPNIENPGVLVIFQTFLRDIPNLNNHKIRAETDRIKASTKSADIFDDLVKAVAKANIILLTYNIDHKRKDLLQTRYHENIIINDFIHSCYVQSARQFNSCPELFWHKYDSIHINQNKRTCKKIIKESIKEAIRLMLPMKEVLLEYLTQKYEQKDPVHHVIHHGGNNDNEHKNNDEYMDINNLLERDLSKHSQGSLLIEESSNNRISDNVVSQENKDNQDIDNNQSLLIDTDDETDFLEDHDITNKKIPEKKPKVQELKPENNDDNASADSIRMVDIGGAMKKGNARDFFKEELPDIKKRYDDYRQSKKKGGKNIITEKQHEEEEKQPDVAKQIKPIHNEVTEKDTLVEQTKPQRKEVPDNIQIFRSDNQDATTKNTDPVENNVKNMVDDVLK</sequence>
<dbReference type="Pfam" id="PF19068">
    <property type="entry name" value="DUF5764"/>
    <property type="match status" value="1"/>
</dbReference>
<accession>A0A3G4ZTV9</accession>
<proteinExistence type="predicted"/>
<feature type="compositionally biased region" description="Basic and acidic residues" evidence="1">
    <location>
        <begin position="305"/>
        <end position="322"/>
    </location>
</feature>
<feature type="compositionally biased region" description="Basic and acidic residues" evidence="1">
    <location>
        <begin position="397"/>
        <end position="419"/>
    </location>
</feature>
<feature type="compositionally biased region" description="Polar residues" evidence="1">
    <location>
        <begin position="424"/>
        <end position="441"/>
    </location>
</feature>
<feature type="compositionally biased region" description="Basic and acidic residues" evidence="1">
    <location>
        <begin position="376"/>
        <end position="389"/>
    </location>
</feature>
<dbReference type="EMBL" id="MK072043">
    <property type="protein sequence ID" value="AYV77431.1"/>
    <property type="molecule type" value="Genomic_DNA"/>
</dbReference>
<evidence type="ECO:0000313" key="2">
    <source>
        <dbReference type="EMBL" id="AYV77431.1"/>
    </source>
</evidence>
<organism evidence="2">
    <name type="scientific">Dasosvirus sp</name>
    <dbReference type="NCBI Taxonomy" id="2487764"/>
    <lineage>
        <taxon>Viruses</taxon>
        <taxon>Varidnaviria</taxon>
        <taxon>Bamfordvirae</taxon>
        <taxon>Nucleocytoviricota</taxon>
        <taxon>Megaviricetes</taxon>
        <taxon>Imitervirales</taxon>
        <taxon>Mimiviridae</taxon>
        <taxon>Klosneuvirinae</taxon>
    </lineage>
</organism>
<protein>
    <submittedName>
        <fullName evidence="2">Uncharacterized protein</fullName>
    </submittedName>
</protein>
<dbReference type="InterPro" id="IPR043913">
    <property type="entry name" value="DUF5764"/>
</dbReference>
<feature type="region of interest" description="Disordered" evidence="1">
    <location>
        <begin position="365"/>
        <end position="441"/>
    </location>
</feature>
<evidence type="ECO:0000256" key="1">
    <source>
        <dbReference type="SAM" id="MobiDB-lite"/>
    </source>
</evidence>